<feature type="region of interest" description="Disordered" evidence="1">
    <location>
        <begin position="330"/>
        <end position="367"/>
    </location>
</feature>
<reference evidence="2" key="1">
    <citation type="submission" date="2023-03" db="EMBL/GenBank/DDBJ databases">
        <title>Draft genome sequence of a Mycolicibacterium mageritense strain H4_3_1 isolated from a hybrid biological-inorganic system reactor.</title>
        <authorList>
            <person name="Feng X."/>
            <person name="Kazama D."/>
            <person name="Sato K."/>
            <person name="Kobayashi H."/>
        </authorList>
    </citation>
    <scope>NUCLEOTIDE SEQUENCE</scope>
    <source>
        <strain evidence="2">H4_3_1</strain>
    </source>
</reference>
<evidence type="ECO:0000313" key="2">
    <source>
        <dbReference type="EMBL" id="BDY31405.1"/>
    </source>
</evidence>
<evidence type="ECO:0000256" key="1">
    <source>
        <dbReference type="SAM" id="MobiDB-lite"/>
    </source>
</evidence>
<sequence length="367" mass="40290">MQHWFGVGGDPGGPHRVTPERAKYLAPVFAALRHIVDYGSTLPIDAYRRSDGGQRTKITPPQLISGLDGEGEPGAVTWLGQAFYSLAAYGNAVGWISRLDGNGFPSRVTWLQDCDWSFSETAKQWYVFGAPVPSSRLVHIPWIVPPGKVLGLSPIEHFATVISAGLSAQEYADLRRGGGIPPSVLKNDERVLDTDQAEQVKSRLMSTLRRGEPFVTGKDWTFETVTIPPNHAQFIETLKLSANQTAAIYGIDPTEIGGQSENSMDYSNQEMRQINRAANMRPYIVRIEKAIDRLLPGPQFVKFNTDATIRSDIKTRTEVLGAQIKDGRKSVNEARALEDEPPVDGGDFHNVPSPMSGPVNRNEGVTP</sequence>
<evidence type="ECO:0000313" key="3">
    <source>
        <dbReference type="Proteomes" id="UP001241092"/>
    </source>
</evidence>
<gene>
    <name evidence="2" type="ORF">hbim_05357</name>
</gene>
<dbReference type="InterPro" id="IPR006944">
    <property type="entry name" value="Phage/GTA_portal"/>
</dbReference>
<dbReference type="Pfam" id="PF04860">
    <property type="entry name" value="Phage_portal"/>
    <property type="match status" value="1"/>
</dbReference>
<dbReference type="AlphaFoldDB" id="A0AAI8XQV3"/>
<dbReference type="Proteomes" id="UP001241092">
    <property type="component" value="Chromosome"/>
</dbReference>
<organism evidence="2 3">
    <name type="scientific">Mycolicibacterium mageritense</name>
    <name type="common">Mycobacterium mageritense</name>
    <dbReference type="NCBI Taxonomy" id="53462"/>
    <lineage>
        <taxon>Bacteria</taxon>
        <taxon>Bacillati</taxon>
        <taxon>Actinomycetota</taxon>
        <taxon>Actinomycetes</taxon>
        <taxon>Mycobacteriales</taxon>
        <taxon>Mycobacteriaceae</taxon>
        <taxon>Mycolicibacterium</taxon>
    </lineage>
</organism>
<name>A0AAI8XQV3_MYCME</name>
<evidence type="ECO:0008006" key="4">
    <source>
        <dbReference type="Google" id="ProtNLM"/>
    </source>
</evidence>
<protein>
    <recommendedName>
        <fullName evidence="4">Phage portal protein</fullName>
    </recommendedName>
</protein>
<proteinExistence type="predicted"/>
<accession>A0AAI8XQV3</accession>
<dbReference type="EMBL" id="AP027452">
    <property type="protein sequence ID" value="BDY31405.1"/>
    <property type="molecule type" value="Genomic_DNA"/>
</dbReference>